<keyword evidence="10" id="KW-0245">EGF-like domain</keyword>
<evidence type="ECO:0000256" key="10">
    <source>
        <dbReference type="PROSITE-ProRule" id="PRU00076"/>
    </source>
</evidence>
<dbReference type="InterPro" id="IPR000742">
    <property type="entry name" value="EGF"/>
</dbReference>
<keyword evidence="7" id="KW-0378">Hydrolase</keyword>
<dbReference type="OrthoDB" id="543368at2759"/>
<dbReference type="Proteomes" id="UP000075714">
    <property type="component" value="Unassembled WGS sequence"/>
</dbReference>
<comment type="subcellular location">
    <subcellularLocation>
        <location evidence="2">Secreted</location>
    </subcellularLocation>
</comment>
<dbReference type="InterPro" id="IPR041246">
    <property type="entry name" value="Bact_MG10"/>
</dbReference>
<evidence type="ECO:0000256" key="2">
    <source>
        <dbReference type="ARBA" id="ARBA00004613"/>
    </source>
</evidence>
<dbReference type="PROSITE" id="PS00022">
    <property type="entry name" value="EGF_1"/>
    <property type="match status" value="1"/>
</dbReference>
<dbReference type="Pfam" id="PF17973">
    <property type="entry name" value="bMG10"/>
    <property type="match status" value="1"/>
</dbReference>
<evidence type="ECO:0000256" key="7">
    <source>
        <dbReference type="ARBA" id="ARBA00022801"/>
    </source>
</evidence>
<keyword evidence="5" id="KW-0479">Metal-binding</keyword>
<dbReference type="Gene3D" id="2.10.25.10">
    <property type="entry name" value="Laminin"/>
    <property type="match status" value="1"/>
</dbReference>
<accession>A0A150FTD5</accession>
<evidence type="ECO:0000256" key="9">
    <source>
        <dbReference type="ARBA" id="ARBA00023049"/>
    </source>
</evidence>
<evidence type="ECO:0000313" key="13">
    <source>
        <dbReference type="Proteomes" id="UP000075714"/>
    </source>
</evidence>
<gene>
    <name evidence="12" type="ORF">GPECTOR_1674g800</name>
</gene>
<comment type="caution">
    <text evidence="10">Lacks conserved residue(s) required for the propagation of feature annotation.</text>
</comment>
<comment type="caution">
    <text evidence="12">The sequence shown here is derived from an EMBL/GenBank/DDBJ whole genome shotgun (WGS) entry which is preliminary data.</text>
</comment>
<evidence type="ECO:0000256" key="1">
    <source>
        <dbReference type="ARBA" id="ARBA00001947"/>
    </source>
</evidence>
<keyword evidence="4" id="KW-0645">Protease</keyword>
<feature type="domain" description="EGF-like" evidence="11">
    <location>
        <begin position="390"/>
        <end position="423"/>
    </location>
</feature>
<reference evidence="13" key="1">
    <citation type="journal article" date="2016" name="Nat. Commun.">
        <title>The Gonium pectorale genome demonstrates co-option of cell cycle regulation during the evolution of multicellularity.</title>
        <authorList>
            <person name="Hanschen E.R."/>
            <person name="Marriage T.N."/>
            <person name="Ferris P.J."/>
            <person name="Hamaji T."/>
            <person name="Toyoda A."/>
            <person name="Fujiyama A."/>
            <person name="Neme R."/>
            <person name="Noguchi H."/>
            <person name="Minakuchi Y."/>
            <person name="Suzuki M."/>
            <person name="Kawai-Toyooka H."/>
            <person name="Smith D.R."/>
            <person name="Sparks H."/>
            <person name="Anderson J."/>
            <person name="Bakaric R."/>
            <person name="Luria V."/>
            <person name="Karger A."/>
            <person name="Kirschner M.W."/>
            <person name="Durand P.M."/>
            <person name="Michod R.E."/>
            <person name="Nozaki H."/>
            <person name="Olson B.J."/>
        </authorList>
    </citation>
    <scope>NUCLEOTIDE SEQUENCE [LARGE SCALE GENOMIC DNA]</scope>
    <source>
        <strain evidence="13">NIES-2863</strain>
    </source>
</reference>
<keyword evidence="8" id="KW-0862">Zinc</keyword>
<dbReference type="InterPro" id="IPR002049">
    <property type="entry name" value="LE_dom"/>
</dbReference>
<keyword evidence="10" id="KW-1015">Disulfide bond</keyword>
<organism evidence="12 13">
    <name type="scientific">Gonium pectorale</name>
    <name type="common">Green alga</name>
    <dbReference type="NCBI Taxonomy" id="33097"/>
    <lineage>
        <taxon>Eukaryota</taxon>
        <taxon>Viridiplantae</taxon>
        <taxon>Chlorophyta</taxon>
        <taxon>core chlorophytes</taxon>
        <taxon>Chlorophyceae</taxon>
        <taxon>CS clade</taxon>
        <taxon>Chlamydomonadales</taxon>
        <taxon>Volvocaceae</taxon>
        <taxon>Gonium</taxon>
    </lineage>
</organism>
<dbReference type="AlphaFoldDB" id="A0A150FTD5"/>
<dbReference type="PANTHER" id="PTHR13062">
    <property type="entry name" value="COLLAGENASE"/>
    <property type="match status" value="1"/>
</dbReference>
<evidence type="ECO:0000256" key="5">
    <source>
        <dbReference type="ARBA" id="ARBA00022723"/>
    </source>
</evidence>
<keyword evidence="6" id="KW-0732">Signal</keyword>
<evidence type="ECO:0000259" key="11">
    <source>
        <dbReference type="PROSITE" id="PS50026"/>
    </source>
</evidence>
<keyword evidence="13" id="KW-1185">Reference proteome</keyword>
<dbReference type="CDD" id="cd00055">
    <property type="entry name" value="EGF_Lam"/>
    <property type="match status" value="1"/>
</dbReference>
<proteinExistence type="predicted"/>
<dbReference type="GO" id="GO:0008237">
    <property type="term" value="F:metallopeptidase activity"/>
    <property type="evidence" value="ECO:0007669"/>
    <property type="project" value="UniProtKB-KW"/>
</dbReference>
<evidence type="ECO:0000313" key="12">
    <source>
        <dbReference type="EMBL" id="KXZ40872.1"/>
    </source>
</evidence>
<dbReference type="Pfam" id="PF23106">
    <property type="entry name" value="EGF_Teneurin"/>
    <property type="match status" value="1"/>
</dbReference>
<feature type="disulfide bond" evidence="10">
    <location>
        <begin position="394"/>
        <end position="404"/>
    </location>
</feature>
<dbReference type="PROSITE" id="PS50026">
    <property type="entry name" value="EGF_3"/>
    <property type="match status" value="1"/>
</dbReference>
<keyword evidence="9" id="KW-0482">Metalloprotease</keyword>
<dbReference type="EMBL" id="LSYV01001665">
    <property type="protein sequence ID" value="KXZ40872.1"/>
    <property type="molecule type" value="Genomic_DNA"/>
</dbReference>
<keyword evidence="3" id="KW-0964">Secreted</keyword>
<sequence>MQSLLDAYRNRTIRSGMSRETRVVLSLLLLGMGSSNPLPSAVNATVTEVTSALRIQGRTAYVSVAPSSSSPASLDEQALCLLLLLRSRSASVAQTLPRLAAYLAAGGGGRGGRGYYYMPSWSSQALAAVALAEYDRTRGSSQPALDLTADANGLAVLKASFRTGAVRPVTNSTAWEDLPAPAKGQTGELNFQVSGRGEVSVAASLHFVPAAPLPSPVYRGLYVEATLQMVDPATGRPAGQPLASVPLSSLVVLTVQISTPDDLSAVTLSVMMPGGLEPLDPALNPDVSSGCLLDFVDSYTWGRFFQRWWWPVCPAQETRPAVVTFNYAALRSGTSTVSITAVAASAGTFVFPPIRASVDEQPELMGSTATSSITVCADCAKPTYAKPAPPPKACPAACSGNGSCDPGTGTCACDEGYKGADCSAAVA</sequence>
<dbReference type="PROSITE" id="PS01186">
    <property type="entry name" value="EGF_2"/>
    <property type="match status" value="1"/>
</dbReference>
<evidence type="ECO:0000256" key="3">
    <source>
        <dbReference type="ARBA" id="ARBA00022525"/>
    </source>
</evidence>
<dbReference type="GO" id="GO:0006508">
    <property type="term" value="P:proteolysis"/>
    <property type="evidence" value="ECO:0007669"/>
    <property type="project" value="UniProtKB-KW"/>
</dbReference>
<dbReference type="GO" id="GO:0005576">
    <property type="term" value="C:extracellular region"/>
    <property type="evidence" value="ECO:0007669"/>
    <property type="project" value="UniProtKB-SubCell"/>
</dbReference>
<dbReference type="PANTHER" id="PTHR13062:SF12">
    <property type="entry name" value="ALPHA-2-MACROGLOBULIN DOMAIN-CONTAINING PROTEIN"/>
    <property type="match status" value="1"/>
</dbReference>
<evidence type="ECO:0000256" key="6">
    <source>
        <dbReference type="ARBA" id="ARBA00022729"/>
    </source>
</evidence>
<protein>
    <recommendedName>
        <fullName evidence="11">EGF-like domain-containing protein</fullName>
    </recommendedName>
</protein>
<evidence type="ECO:0000256" key="8">
    <source>
        <dbReference type="ARBA" id="ARBA00022833"/>
    </source>
</evidence>
<dbReference type="GO" id="GO:0046872">
    <property type="term" value="F:metal ion binding"/>
    <property type="evidence" value="ECO:0007669"/>
    <property type="project" value="UniProtKB-KW"/>
</dbReference>
<name>A0A150FTD5_GONPE</name>
<evidence type="ECO:0000256" key="4">
    <source>
        <dbReference type="ARBA" id="ARBA00022670"/>
    </source>
</evidence>
<feature type="disulfide bond" evidence="10">
    <location>
        <begin position="413"/>
        <end position="422"/>
    </location>
</feature>
<comment type="cofactor">
    <cofactor evidence="1">
        <name>Zn(2+)</name>
        <dbReference type="ChEBI" id="CHEBI:29105"/>
    </cofactor>
</comment>